<evidence type="ECO:0000313" key="8">
    <source>
        <dbReference type="Proteomes" id="UP000231701"/>
    </source>
</evidence>
<protein>
    <submittedName>
        <fullName evidence="7">Membrane protein involved in the export of O-antigen and teichoic acid</fullName>
    </submittedName>
</protein>
<evidence type="ECO:0000313" key="7">
    <source>
        <dbReference type="EMBL" id="ATX80281.1"/>
    </source>
</evidence>
<dbReference type="KEGG" id="maes:Ga0123461_1869"/>
<dbReference type="RefSeq" id="WP_100278069.1">
    <property type="nucleotide sequence ID" value="NZ_CP018799.1"/>
</dbReference>
<feature type="transmembrane region" description="Helical" evidence="6">
    <location>
        <begin position="302"/>
        <end position="325"/>
    </location>
</feature>
<evidence type="ECO:0000256" key="4">
    <source>
        <dbReference type="ARBA" id="ARBA00022989"/>
    </source>
</evidence>
<dbReference type="InterPro" id="IPR002797">
    <property type="entry name" value="Polysacc_synth"/>
</dbReference>
<evidence type="ECO:0000256" key="6">
    <source>
        <dbReference type="SAM" id="Phobius"/>
    </source>
</evidence>
<feature type="transmembrane region" description="Helical" evidence="6">
    <location>
        <begin position="223"/>
        <end position="246"/>
    </location>
</feature>
<dbReference type="Proteomes" id="UP000231701">
    <property type="component" value="Chromosome"/>
</dbReference>
<evidence type="ECO:0000256" key="1">
    <source>
        <dbReference type="ARBA" id="ARBA00004651"/>
    </source>
</evidence>
<name>A0A2K8L363_MARES</name>
<dbReference type="AlphaFoldDB" id="A0A2K8L363"/>
<evidence type="ECO:0000256" key="3">
    <source>
        <dbReference type="ARBA" id="ARBA00022692"/>
    </source>
</evidence>
<feature type="transmembrane region" description="Helical" evidence="6">
    <location>
        <begin position="369"/>
        <end position="386"/>
    </location>
</feature>
<evidence type="ECO:0000256" key="2">
    <source>
        <dbReference type="ARBA" id="ARBA00022475"/>
    </source>
</evidence>
<organism evidence="7 8">
    <name type="scientific">Mariprofundus aestuarium</name>
    <dbReference type="NCBI Taxonomy" id="1921086"/>
    <lineage>
        <taxon>Bacteria</taxon>
        <taxon>Pseudomonadati</taxon>
        <taxon>Pseudomonadota</taxon>
        <taxon>Candidatius Mariprofundia</taxon>
        <taxon>Mariprofundales</taxon>
        <taxon>Mariprofundaceae</taxon>
        <taxon>Mariprofundus</taxon>
    </lineage>
</organism>
<keyword evidence="3 6" id="KW-0812">Transmembrane</keyword>
<feature type="transmembrane region" description="Helical" evidence="6">
    <location>
        <begin position="12"/>
        <end position="32"/>
    </location>
</feature>
<gene>
    <name evidence="7" type="ORF">Ga0123461_1869</name>
</gene>
<keyword evidence="5 6" id="KW-0472">Membrane</keyword>
<keyword evidence="8" id="KW-1185">Reference proteome</keyword>
<keyword evidence="4 6" id="KW-1133">Transmembrane helix</keyword>
<proteinExistence type="predicted"/>
<reference evidence="7 8" key="1">
    <citation type="submission" date="2016-12" db="EMBL/GenBank/DDBJ databases">
        <title>Isolation and genomic insights into novel planktonic Zetaproteobacteria from stratified waters of the Chesapeake Bay.</title>
        <authorList>
            <person name="McAllister S.M."/>
            <person name="Kato S."/>
            <person name="Chan C.S."/>
            <person name="Chiu B.K."/>
            <person name="Field E.K."/>
        </authorList>
    </citation>
    <scope>NUCLEOTIDE SEQUENCE [LARGE SCALE GENOMIC DNA]</scope>
    <source>
        <strain evidence="7 8">CP-5</strain>
    </source>
</reference>
<accession>A0A2K8L363</accession>
<feature type="transmembrane region" description="Helical" evidence="6">
    <location>
        <begin position="153"/>
        <end position="170"/>
    </location>
</feature>
<dbReference type="PANTHER" id="PTHR30250">
    <property type="entry name" value="PST FAMILY PREDICTED COLANIC ACID TRANSPORTER"/>
    <property type="match status" value="1"/>
</dbReference>
<feature type="transmembrane region" description="Helical" evidence="6">
    <location>
        <begin position="392"/>
        <end position="411"/>
    </location>
</feature>
<dbReference type="OrthoDB" id="5785171at2"/>
<feature type="transmembrane region" description="Helical" evidence="6">
    <location>
        <begin position="90"/>
        <end position="109"/>
    </location>
</feature>
<feature type="transmembrane region" description="Helical" evidence="6">
    <location>
        <begin position="121"/>
        <end position="141"/>
    </location>
</feature>
<feature type="transmembrane region" description="Helical" evidence="6">
    <location>
        <begin position="337"/>
        <end position="357"/>
    </location>
</feature>
<keyword evidence="2" id="KW-1003">Cell membrane</keyword>
<dbReference type="EMBL" id="CP018799">
    <property type="protein sequence ID" value="ATX80281.1"/>
    <property type="molecule type" value="Genomic_DNA"/>
</dbReference>
<dbReference type="GO" id="GO:0005886">
    <property type="term" value="C:plasma membrane"/>
    <property type="evidence" value="ECO:0007669"/>
    <property type="project" value="UniProtKB-SubCell"/>
</dbReference>
<comment type="subcellular location">
    <subcellularLocation>
        <location evidence="1">Cell membrane</location>
        <topology evidence="1">Multi-pass membrane protein</topology>
    </subcellularLocation>
</comment>
<sequence>MRRSLLGDATLAFVLKLSGTIVLFSLSIYISREMGADAFGMFSLFLSILLPLSVLARMGLDNNLLRLVSRLLVHKPKAEVSVLYKQSFKAVLYCSAGISLLILLVDVVSSRLSINAKATDLFPWLAIALPFHALLMLNAYYLRGKHWVVRSSLYENVLVFLFTLVFLLTFQKLITEHLSTSALLFGIILTSLVSFFAINKSLNDGSELIDELPDIKERFKEALPMMGTSLATIAFVTLDVFLLSFFVDFSELGIYAAAAKLVGFVGFPLMAIIAMAGPRLSEADAKGDVLLLKKVYRDTSRLVVWSGVPIFIVLLFVPDLLLGFFGEGFSKATTVVYILLAGQAFNLAMGPIGYLLWMSGRALELQKATLVSLVVLVLLSLLLMPLMGMEGAAIAVSSALMVKGVGCWWLVRKWLGFDPMYIPGKRSSDVSD</sequence>
<feature type="transmembrane region" description="Helical" evidence="6">
    <location>
        <begin position="38"/>
        <end position="60"/>
    </location>
</feature>
<feature type="transmembrane region" description="Helical" evidence="6">
    <location>
        <begin position="182"/>
        <end position="202"/>
    </location>
</feature>
<dbReference type="Pfam" id="PF01943">
    <property type="entry name" value="Polysacc_synt"/>
    <property type="match status" value="1"/>
</dbReference>
<dbReference type="InterPro" id="IPR050833">
    <property type="entry name" value="Poly_Biosynth_Transport"/>
</dbReference>
<feature type="transmembrane region" description="Helical" evidence="6">
    <location>
        <begin position="252"/>
        <end position="276"/>
    </location>
</feature>
<evidence type="ECO:0000256" key="5">
    <source>
        <dbReference type="ARBA" id="ARBA00023136"/>
    </source>
</evidence>
<dbReference type="PANTHER" id="PTHR30250:SF11">
    <property type="entry name" value="O-ANTIGEN TRANSPORTER-RELATED"/>
    <property type="match status" value="1"/>
</dbReference>